<comment type="caution">
    <text evidence="6">The sequence shown here is derived from an EMBL/GenBank/DDBJ whole genome shotgun (WGS) entry which is preliminary data.</text>
</comment>
<evidence type="ECO:0000313" key="7">
    <source>
        <dbReference type="Proteomes" id="UP000270581"/>
    </source>
</evidence>
<keyword evidence="2 4" id="KW-0378">Hydrolase</keyword>
<dbReference type="SUPFAM" id="SSF142535">
    <property type="entry name" value="AF0625-like"/>
    <property type="match status" value="1"/>
</dbReference>
<dbReference type="EC" id="3.1.1.96" evidence="4"/>
<name>A0AAJ4R9C2_9EURY</name>
<comment type="similarity">
    <text evidence="4">Belongs to the DtdA deacylase family.</text>
</comment>
<gene>
    <name evidence="4" type="primary">dtdA</name>
    <name evidence="6" type="ORF">Nmn1133_10300</name>
</gene>
<dbReference type="PANTHER" id="PTHR34667:SF1">
    <property type="entry name" value="D-AMINOACYL-TRNA DEACYLASE"/>
    <property type="match status" value="1"/>
</dbReference>
<organism evidence="6 7">
    <name type="scientific">Halosegnis longus</name>
    <dbReference type="NCBI Taxonomy" id="2216012"/>
    <lineage>
        <taxon>Archaea</taxon>
        <taxon>Methanobacteriati</taxon>
        <taxon>Methanobacteriota</taxon>
        <taxon>Stenosarchaea group</taxon>
        <taxon>Halobacteria</taxon>
        <taxon>Halobacteriales</taxon>
        <taxon>Natronomonadaceae</taxon>
        <taxon>Halosegnis</taxon>
    </lineage>
</organism>
<reference evidence="6 7" key="1">
    <citation type="submission" date="2018-11" db="EMBL/GenBank/DDBJ databases">
        <title>Genome sequences of Natronomonas sp. CBA1133.</title>
        <authorList>
            <person name="Roh S.W."/>
            <person name="Cha I.-T."/>
        </authorList>
    </citation>
    <scope>NUCLEOTIDE SEQUENCE [LARGE SCALE GENOMIC DNA]</scope>
    <source>
        <strain evidence="6 7">CBA1133</strain>
    </source>
</reference>
<comment type="function">
    <text evidence="4">D-aminoacyl-tRNA deacylase with broad substrate specificity. By recycling D-aminoacyl-tRNA to D-amino acids and free tRNA molecules, this enzyme counteracts the toxicity associated with the formation of D-aminoacyl-tRNA entities in vivo.</text>
</comment>
<dbReference type="GO" id="GO:0051499">
    <property type="term" value="F:D-aminoacyl-tRNA deacylase activity"/>
    <property type="evidence" value="ECO:0007669"/>
    <property type="project" value="UniProtKB-UniRule"/>
</dbReference>
<evidence type="ECO:0000313" key="6">
    <source>
        <dbReference type="EMBL" id="RNJ27031.1"/>
    </source>
</evidence>
<protein>
    <recommendedName>
        <fullName evidence="4">D-aminoacyl-tRNA deacylase</fullName>
        <ecNumber evidence="4">3.1.1.96</ecNumber>
    </recommendedName>
</protein>
<keyword evidence="3 4" id="KW-0862">Zinc</keyword>
<dbReference type="Gene3D" id="3.40.50.10700">
    <property type="entry name" value="AF0625-like"/>
    <property type="match status" value="1"/>
</dbReference>
<evidence type="ECO:0000256" key="4">
    <source>
        <dbReference type="HAMAP-Rule" id="MF_00562"/>
    </source>
</evidence>
<comment type="catalytic activity">
    <reaction evidence="4">
        <text>a D-aminoacyl-tRNA + H2O = a tRNA + a D-alpha-amino acid + H(+)</text>
        <dbReference type="Rhea" id="RHEA:13953"/>
        <dbReference type="Rhea" id="RHEA-COMP:10123"/>
        <dbReference type="Rhea" id="RHEA-COMP:10124"/>
        <dbReference type="ChEBI" id="CHEBI:15377"/>
        <dbReference type="ChEBI" id="CHEBI:15378"/>
        <dbReference type="ChEBI" id="CHEBI:59871"/>
        <dbReference type="ChEBI" id="CHEBI:78442"/>
        <dbReference type="ChEBI" id="CHEBI:79333"/>
        <dbReference type="EC" id="3.1.1.96"/>
    </reaction>
</comment>
<dbReference type="InterPro" id="IPR018033">
    <property type="entry name" value="Deacylase_DtdA_archaea"/>
</dbReference>
<evidence type="ECO:0000256" key="3">
    <source>
        <dbReference type="ARBA" id="ARBA00022833"/>
    </source>
</evidence>
<comment type="catalytic activity">
    <reaction evidence="4">
        <text>glycyl-tRNA(Ala) + H2O = tRNA(Ala) + glycine + H(+)</text>
        <dbReference type="Rhea" id="RHEA:53744"/>
        <dbReference type="Rhea" id="RHEA-COMP:9657"/>
        <dbReference type="Rhea" id="RHEA-COMP:13640"/>
        <dbReference type="ChEBI" id="CHEBI:15377"/>
        <dbReference type="ChEBI" id="CHEBI:15378"/>
        <dbReference type="ChEBI" id="CHEBI:57305"/>
        <dbReference type="ChEBI" id="CHEBI:78442"/>
        <dbReference type="ChEBI" id="CHEBI:78522"/>
        <dbReference type="EC" id="3.1.1.96"/>
    </reaction>
</comment>
<evidence type="ECO:0000256" key="2">
    <source>
        <dbReference type="ARBA" id="ARBA00022801"/>
    </source>
</evidence>
<accession>A0AAJ4R9C2</accession>
<comment type="subunit">
    <text evidence="4">Monomer.</text>
</comment>
<keyword evidence="1 4" id="KW-0479">Metal-binding</keyword>
<dbReference type="PANTHER" id="PTHR34667">
    <property type="entry name" value="D-AMINOACYL-TRNA DEACYLASE"/>
    <property type="match status" value="1"/>
</dbReference>
<dbReference type="Proteomes" id="UP000270581">
    <property type="component" value="Unassembled WGS sequence"/>
</dbReference>
<dbReference type="AlphaFoldDB" id="A0AAJ4R9C2"/>
<dbReference type="Pfam" id="PF04414">
    <property type="entry name" value="tRNA_deacylase"/>
    <property type="match status" value="1"/>
</dbReference>
<feature type="region of interest" description="Disordered" evidence="5">
    <location>
        <begin position="85"/>
        <end position="110"/>
    </location>
</feature>
<dbReference type="RefSeq" id="WP_123124342.1">
    <property type="nucleotide sequence ID" value="NZ_QKNW01000001.1"/>
</dbReference>
<evidence type="ECO:0000256" key="1">
    <source>
        <dbReference type="ARBA" id="ARBA00022723"/>
    </source>
</evidence>
<dbReference type="InterPro" id="IPR007508">
    <property type="entry name" value="DtdA"/>
</dbReference>
<dbReference type="GO" id="GO:0019478">
    <property type="term" value="P:D-amino acid catabolic process"/>
    <property type="evidence" value="ECO:0007669"/>
    <property type="project" value="UniProtKB-UniRule"/>
</dbReference>
<proteinExistence type="inferred from homology"/>
<dbReference type="EMBL" id="RJJC01000001">
    <property type="protein sequence ID" value="RNJ27031.1"/>
    <property type="molecule type" value="Genomic_DNA"/>
</dbReference>
<dbReference type="GO" id="GO:0008270">
    <property type="term" value="F:zinc ion binding"/>
    <property type="evidence" value="ECO:0007669"/>
    <property type="project" value="UniProtKB-UniRule"/>
</dbReference>
<evidence type="ECO:0000256" key="5">
    <source>
        <dbReference type="SAM" id="MobiDB-lite"/>
    </source>
</evidence>
<dbReference type="Gene3D" id="3.40.630.50">
    <property type="entry name" value="AF0625-like"/>
    <property type="match status" value="1"/>
</dbReference>
<sequence length="442" mass="46993">MLAVVVSRADKASEHIGEQLLALGSWTEHEDASRPDAEGGGTVYRTDGIELRTFEELHIHAEGLVSAFEAPDRLFVASRHAGDTGPLLTTHPTGNPGPAEHGGDNASFARADPDSLAALLDAFDEYAPDGYGTAIECTHHGPTDIDCPSLFVELGSDDEQWDDPAGARAVARAIFDARDAPATRRPFVGVGGGHYVPRFERITRETDWSPGHMLADWSLDEMAHPREAEATIRAAFERSGARHAVVEGDHPVLCEVIESLGYRVVSETFTQTTDGVPLSTVETVEAAVTTVDDGLRFGTPATGYEGEVVVRTLPESLASEAANIDTDAARAAVASAAVAFETEEGGTRPIGRVALAEESAFDAIVEALADVLRDSYESVEVTDEAVLARDQQFKPEKAATLGVGEGPAFGALAAGESVEVDGRTIDPEVVHETREERFPVKS</sequence>
<keyword evidence="7" id="KW-1185">Reference proteome</keyword>
<dbReference type="HAMAP" id="MF_00562">
    <property type="entry name" value="Deacylase_DtdA"/>
    <property type="match status" value="1"/>
</dbReference>
<comment type="cofactor">
    <cofactor evidence="4">
        <name>Zn(2+)</name>
        <dbReference type="ChEBI" id="CHEBI:29105"/>
    </cofactor>
    <text evidence="4">Binds 2 Zn(2+) ions per subunit.</text>
</comment>